<feature type="region of interest" description="Disordered" evidence="6">
    <location>
        <begin position="1514"/>
        <end position="1556"/>
    </location>
</feature>
<feature type="region of interest" description="Disordered" evidence="6">
    <location>
        <begin position="1583"/>
        <end position="1661"/>
    </location>
</feature>
<feature type="region of interest" description="Disordered" evidence="6">
    <location>
        <begin position="1142"/>
        <end position="1161"/>
    </location>
</feature>
<feature type="transmembrane region" description="Helical" evidence="7">
    <location>
        <begin position="970"/>
        <end position="993"/>
    </location>
</feature>
<evidence type="ECO:0000313" key="9">
    <source>
        <dbReference type="EMBL" id="KAB1271214.1"/>
    </source>
</evidence>
<keyword evidence="9" id="KW-0675">Receptor</keyword>
<dbReference type="SMART" id="SM00255">
    <property type="entry name" value="TIR"/>
    <property type="match status" value="1"/>
</dbReference>
<comment type="subcellular location">
    <subcellularLocation>
        <location evidence="1">Membrane</location>
    </subcellularLocation>
</comment>
<dbReference type="PROSITE" id="PS50104">
    <property type="entry name" value="TIR"/>
    <property type="match status" value="1"/>
</dbReference>
<evidence type="ECO:0000256" key="3">
    <source>
        <dbReference type="ARBA" id="ARBA00022729"/>
    </source>
</evidence>
<dbReference type="InterPro" id="IPR035897">
    <property type="entry name" value="Toll_tir_struct_dom_sf"/>
</dbReference>
<name>A0A5N4DJX9_CAMDR</name>
<feature type="compositionally biased region" description="Basic and acidic residues" evidence="6">
    <location>
        <begin position="1544"/>
        <end position="1555"/>
    </location>
</feature>
<feature type="transmembrane region" description="Helical" evidence="7">
    <location>
        <begin position="938"/>
        <end position="958"/>
    </location>
</feature>
<feature type="compositionally biased region" description="Low complexity" evidence="6">
    <location>
        <begin position="1142"/>
        <end position="1155"/>
    </location>
</feature>
<keyword evidence="10" id="KW-1185">Reference proteome</keyword>
<keyword evidence="5 7" id="KW-0472">Membrane</keyword>
<feature type="compositionally biased region" description="Basic and acidic residues" evidence="6">
    <location>
        <begin position="40"/>
        <end position="63"/>
    </location>
</feature>
<evidence type="ECO:0000256" key="2">
    <source>
        <dbReference type="ARBA" id="ARBA00022692"/>
    </source>
</evidence>
<dbReference type="Proteomes" id="UP000299084">
    <property type="component" value="Unassembled WGS sequence"/>
</dbReference>
<evidence type="ECO:0000259" key="8">
    <source>
        <dbReference type="PROSITE" id="PS50104"/>
    </source>
</evidence>
<accession>A0A5N4DJX9</accession>
<dbReference type="InterPro" id="IPR000157">
    <property type="entry name" value="TIR_dom"/>
</dbReference>
<evidence type="ECO:0000256" key="6">
    <source>
        <dbReference type="SAM" id="MobiDB-lite"/>
    </source>
</evidence>
<reference evidence="9 10" key="1">
    <citation type="journal article" date="2019" name="Mol. Ecol. Resour.">
        <title>Improving Illumina assemblies with Hi-C and long reads: an example with the North African dromedary.</title>
        <authorList>
            <person name="Elbers J.P."/>
            <person name="Rogers M.F."/>
            <person name="Perelman P.L."/>
            <person name="Proskuryakova A.A."/>
            <person name="Serdyukova N.A."/>
            <person name="Johnson W.E."/>
            <person name="Horin P."/>
            <person name="Corander J."/>
            <person name="Murphy D."/>
            <person name="Burger P.A."/>
        </authorList>
    </citation>
    <scope>NUCLEOTIDE SEQUENCE [LARGE SCALE GENOMIC DNA]</scope>
    <source>
        <strain evidence="9">Drom800</strain>
        <tissue evidence="9">Blood</tissue>
    </source>
</reference>
<feature type="region of interest" description="Disordered" evidence="6">
    <location>
        <begin position="451"/>
        <end position="472"/>
    </location>
</feature>
<dbReference type="PANTHER" id="PTHR24365:SF530">
    <property type="entry name" value="MSTPROX-RELATED"/>
    <property type="match status" value="1"/>
</dbReference>
<dbReference type="GO" id="GO:0038023">
    <property type="term" value="F:signaling receptor activity"/>
    <property type="evidence" value="ECO:0007669"/>
    <property type="project" value="TreeGrafter"/>
</dbReference>
<dbReference type="GO" id="GO:0006954">
    <property type="term" value="P:inflammatory response"/>
    <property type="evidence" value="ECO:0007669"/>
    <property type="project" value="TreeGrafter"/>
</dbReference>
<protein>
    <submittedName>
        <fullName evidence="9">Toll-like receptor 2</fullName>
    </submittedName>
</protein>
<feature type="region of interest" description="Disordered" evidence="6">
    <location>
        <begin position="212"/>
        <end position="242"/>
    </location>
</feature>
<evidence type="ECO:0000256" key="7">
    <source>
        <dbReference type="SAM" id="Phobius"/>
    </source>
</evidence>
<keyword evidence="2 7" id="KW-0812">Transmembrane</keyword>
<keyword evidence="3" id="KW-0732">Signal</keyword>
<keyword evidence="4 7" id="KW-1133">Transmembrane helix</keyword>
<feature type="transmembrane region" description="Helical" evidence="7">
    <location>
        <begin position="1705"/>
        <end position="1730"/>
    </location>
</feature>
<dbReference type="GO" id="GO:0005886">
    <property type="term" value="C:plasma membrane"/>
    <property type="evidence" value="ECO:0007669"/>
    <property type="project" value="TreeGrafter"/>
</dbReference>
<dbReference type="GO" id="GO:0002224">
    <property type="term" value="P:toll-like receptor signaling pathway"/>
    <property type="evidence" value="ECO:0007669"/>
    <property type="project" value="TreeGrafter"/>
</dbReference>
<dbReference type="SUPFAM" id="SSF52200">
    <property type="entry name" value="Toll/Interleukin receptor TIR domain"/>
    <property type="match status" value="1"/>
</dbReference>
<feature type="domain" description="TIR" evidence="8">
    <location>
        <begin position="725"/>
        <end position="851"/>
    </location>
</feature>
<evidence type="ECO:0000256" key="5">
    <source>
        <dbReference type="ARBA" id="ARBA00023136"/>
    </source>
</evidence>
<organism evidence="9 10">
    <name type="scientific">Camelus dromedarius</name>
    <name type="common">Dromedary</name>
    <name type="synonym">Arabian camel</name>
    <dbReference type="NCBI Taxonomy" id="9838"/>
    <lineage>
        <taxon>Eukaryota</taxon>
        <taxon>Metazoa</taxon>
        <taxon>Chordata</taxon>
        <taxon>Craniata</taxon>
        <taxon>Vertebrata</taxon>
        <taxon>Euteleostomi</taxon>
        <taxon>Mammalia</taxon>
        <taxon>Eutheria</taxon>
        <taxon>Laurasiatheria</taxon>
        <taxon>Artiodactyla</taxon>
        <taxon>Tylopoda</taxon>
        <taxon>Camelidae</taxon>
        <taxon>Camelus</taxon>
    </lineage>
</organism>
<dbReference type="Pfam" id="PF13676">
    <property type="entry name" value="TIR_2"/>
    <property type="match status" value="1"/>
</dbReference>
<gene>
    <name evidence="9" type="ORF">Cadr_000009830</name>
</gene>
<comment type="caution">
    <text evidence="9">The sequence shown here is derived from an EMBL/GenBank/DDBJ whole genome shotgun (WGS) entry which is preliminary data.</text>
</comment>
<dbReference type="Gene3D" id="3.40.50.10140">
    <property type="entry name" value="Toll/interleukin-1 receptor homology (TIR) domain"/>
    <property type="match status" value="1"/>
</dbReference>
<evidence type="ECO:0000256" key="4">
    <source>
        <dbReference type="ARBA" id="ARBA00022989"/>
    </source>
</evidence>
<dbReference type="EMBL" id="JWIN03000011">
    <property type="protein sequence ID" value="KAB1271214.1"/>
    <property type="molecule type" value="Genomic_DNA"/>
</dbReference>
<evidence type="ECO:0000256" key="1">
    <source>
        <dbReference type="ARBA" id="ARBA00004370"/>
    </source>
</evidence>
<dbReference type="PANTHER" id="PTHR24365">
    <property type="entry name" value="TOLL-LIKE RECEPTOR"/>
    <property type="match status" value="1"/>
</dbReference>
<sequence>MDTCAHVDMWVHTGVCLCVDVCASRGVWAFTDHPAGIPLDRRYPQRPEHTHGAGPHRPEREMEGEGEEGQWGLQLVPLWAAGTSFLETLGVGVLDGCPEDSQQNFLRGRLGLQLDPGVRGSLPTHQPQPQGSASRGAVGVFLVWLGCGGAGSPAGTPLLKAQERREKGQALLELRLLLLGFVEGDAVGLGGPAQRLSRRMLLEEILLGRVTQQPGPSLGGRSTGRAIRDSPAPTPPKLTLSPWPSTHCFPRECGVPQGALMASTTPPSGLPAPWASGGAGPLLLSPPPSSHQLQTFFCPATAPGVVPGCPPPPLRTGVRTGQHRAACASGHLDAAEGAPCPTWRGRGQTCSAATSGRGQPRWKGLLAGKVLCLPVARAGGGWGPCGRGWGDGFLELLARWPGTLQGWPGPCDPHSVPVPLVPAGLLGFRGRAACWGHRSWPWKRRRAPRIEPGRGFLDTSRQTPSDGSSSSGLRLVRLSSRVSMGGALDSVAARCGLSSLVALRDTTLMLTLHRVTSHHSGGWVLLPGFYMLPSSRVLLGLFPKDTDAIAGPHHLITSHRPCLLDLGVYSNPPWPVTREPHVKGKKAWEACPPGTQTPSDAPWAQQRLVPRHVGLAETQRQAREWGLPSGKRARGPGHVVTFTNGSRVGRGRGTVVGCVLAGVVSCSFSGWQPLHCYRQSAAVCPHSQAGSFLLGDQRQIRGMPMDSCPEEEGAAPAIPPLKAGEKYHLFVSYSSVDAAWTHGLISRLEVDHAGLKVCLHERDFMPGRNVLENMADCIHQSQKVLLVLSQDFVQSRWCLLEADLSLFGSCLEQKPVIPVLLRPCQVPLHLSHLTYLEATDGRFYHKVVRLLCTPNQRVARPLGLRSAPSLYSGKTLLTLDCINRESLSSWRVGTFSTLAVPDPLKPVLEDPEVYRHAVGILNGVQSPRSCLRYLGCRITLGIFLILLSLASIFLPLVLGLSPNQPPQRLLLITANIFFCPFFMILGINTLCWFRRFSKRKMRELDLRVGEANLLLAPHSVLMGCKTMNKLHFVYVVLGDCREAFLEAPGGEALFREALVQFSSSYACCLAHAHFPDSEDAPGAPGHLELGLCFCRFGGSGFPLCDGWRGLGAGPVFGRPAATELALQTWQQPAPFISCAKPAGPEAPAAPRGPTGCSEGRGYQQQPLRPGFLLQPDIYLGGGGGSSGLAVGPSGDSHCPSLDGQCMSRGRGGLLQEPAPVAGTQIRWTPRDLGCSPSATHTHTLCACRPHKPSSAENSLRLSSVRISAGQTRMDSRLGGCCVLPASPLALSQLLRRRPWVAILPLLEESESGAAAWPPAVQQRSLSASELRGGGASAERAAFEGHRRDLILGVGAQQECLLRVPVAPLPILWCWADVPRCCAGQSLAKHLRGVSASPISQLQKHRQVRLWRLSQQHCERQCPPSQALPWHSLDETPIPRRAYQNPTLLPRDPKALSPGTPMQAHAGVGLSVYTHLTSPISNNTLGFSYQVLIKLNHKATVLLKAALARSVLGSGLHGEDLPPEETEQQATVREAKGGRNGTRQESGHSEKPEPRWPQRWALTQPLCGWWGLALLYMKGWGLTGKQQGQDMTTGPAPDHLGPTWRRASCSSGGSGSLPGSPWTPLGPPASAKSECGTTHPASGSELAPRRHRSRLEATPAQAEGPLSAECSWIREHWNLACRAGQLVSLSGPDSWLHHRKPWEAMLGLGVGGGGTCMGSLGMLLTTVAFLLGGAQRCI</sequence>
<proteinExistence type="predicted"/>
<evidence type="ECO:0000313" key="10">
    <source>
        <dbReference type="Proteomes" id="UP000299084"/>
    </source>
</evidence>
<feature type="region of interest" description="Disordered" evidence="6">
    <location>
        <begin position="40"/>
        <end position="68"/>
    </location>
</feature>